<proteinExistence type="predicted"/>
<organism evidence="1 2">
    <name type="scientific">Antrodiella citrinella</name>
    <dbReference type="NCBI Taxonomy" id="2447956"/>
    <lineage>
        <taxon>Eukaryota</taxon>
        <taxon>Fungi</taxon>
        <taxon>Dikarya</taxon>
        <taxon>Basidiomycota</taxon>
        <taxon>Agaricomycotina</taxon>
        <taxon>Agaricomycetes</taxon>
        <taxon>Polyporales</taxon>
        <taxon>Steccherinaceae</taxon>
        <taxon>Antrodiella</taxon>
    </lineage>
</organism>
<dbReference type="AlphaFoldDB" id="A0A4S4MPG3"/>
<dbReference type="Proteomes" id="UP000308730">
    <property type="component" value="Unassembled WGS sequence"/>
</dbReference>
<comment type="caution">
    <text evidence="1">The sequence shown here is derived from an EMBL/GenBank/DDBJ whole genome shotgun (WGS) entry which is preliminary data.</text>
</comment>
<protein>
    <submittedName>
        <fullName evidence="1">Uncharacterized protein</fullName>
    </submittedName>
</protein>
<evidence type="ECO:0000313" key="1">
    <source>
        <dbReference type="EMBL" id="THH27217.1"/>
    </source>
</evidence>
<evidence type="ECO:0000313" key="2">
    <source>
        <dbReference type="Proteomes" id="UP000308730"/>
    </source>
</evidence>
<dbReference type="OrthoDB" id="407298at2759"/>
<reference evidence="1 2" key="1">
    <citation type="submission" date="2019-02" db="EMBL/GenBank/DDBJ databases">
        <title>Genome sequencing of the rare red list fungi Antrodiella citrinella (Flaviporus citrinellus).</title>
        <authorList>
            <person name="Buettner E."/>
            <person name="Kellner H."/>
        </authorList>
    </citation>
    <scope>NUCLEOTIDE SEQUENCE [LARGE SCALE GENOMIC DNA]</scope>
    <source>
        <strain evidence="1 2">DSM 108506</strain>
    </source>
</reference>
<dbReference type="EMBL" id="SGPM01000270">
    <property type="protein sequence ID" value="THH27217.1"/>
    <property type="molecule type" value="Genomic_DNA"/>
</dbReference>
<name>A0A4S4MPG3_9APHY</name>
<keyword evidence="2" id="KW-1185">Reference proteome</keyword>
<accession>A0A4S4MPG3</accession>
<gene>
    <name evidence="1" type="ORF">EUX98_g6979</name>
</gene>
<sequence>MLTVFGGKIKDLRPFLLEERIPDNWQSQITSRMGLTLAVFNGVAALVELGIRDVGAKRERTKTA</sequence>